<dbReference type="InterPro" id="IPR024710">
    <property type="entry name" value="MfnD"/>
</dbReference>
<feature type="domain" description="ATP-grasp" evidence="2">
    <location>
        <begin position="130"/>
        <end position="310"/>
    </location>
</feature>
<dbReference type="InterPro" id="IPR003806">
    <property type="entry name" value="ATP-grasp_PylC-type"/>
</dbReference>
<dbReference type="Pfam" id="PF18301">
    <property type="entry name" value="preATP-grasp_3"/>
    <property type="match status" value="1"/>
</dbReference>
<evidence type="ECO:0000313" key="4">
    <source>
        <dbReference type="Proteomes" id="UP000770889"/>
    </source>
</evidence>
<dbReference type="Proteomes" id="UP000770889">
    <property type="component" value="Unassembled WGS sequence"/>
</dbReference>
<evidence type="ECO:0000313" key="3">
    <source>
        <dbReference type="EMBL" id="MBT2990901.1"/>
    </source>
</evidence>
<dbReference type="SUPFAM" id="SSF56059">
    <property type="entry name" value="Glutathione synthetase ATP-binding domain-like"/>
    <property type="match status" value="1"/>
</dbReference>
<reference evidence="3 4" key="1">
    <citation type="submission" date="2021-05" db="EMBL/GenBank/DDBJ databases">
        <title>Genetic and Functional Diversity in Clade A Lucinid endosymbionts from the Bahamas.</title>
        <authorList>
            <person name="Giani N.M."/>
            <person name="Engel A.S."/>
            <person name="Campbell B.J."/>
        </authorList>
    </citation>
    <scope>NUCLEOTIDE SEQUENCE [LARGE SCALE GENOMIC DNA]</scope>
    <source>
        <strain evidence="3">LUC16012Gg_MoonRockCtena</strain>
    </source>
</reference>
<keyword evidence="1" id="KW-0547">Nucleotide-binding</keyword>
<organism evidence="3 4">
    <name type="scientific">Candidatus Thiodiazotropha taylori</name>
    <dbReference type="NCBI Taxonomy" id="2792791"/>
    <lineage>
        <taxon>Bacteria</taxon>
        <taxon>Pseudomonadati</taxon>
        <taxon>Pseudomonadota</taxon>
        <taxon>Gammaproteobacteria</taxon>
        <taxon>Chromatiales</taxon>
        <taxon>Sedimenticolaceae</taxon>
        <taxon>Candidatus Thiodiazotropha</taxon>
    </lineage>
</organism>
<accession>A0A944QX20</accession>
<dbReference type="InterPro" id="IPR040803">
    <property type="entry name" value="MfnD_preATP-grasp"/>
</dbReference>
<dbReference type="Gene3D" id="3.40.50.11770">
    <property type="match status" value="1"/>
</dbReference>
<evidence type="ECO:0000259" key="2">
    <source>
        <dbReference type="PROSITE" id="PS50975"/>
    </source>
</evidence>
<evidence type="ECO:0000256" key="1">
    <source>
        <dbReference type="PROSITE-ProRule" id="PRU00409"/>
    </source>
</evidence>
<dbReference type="GO" id="GO:0046872">
    <property type="term" value="F:metal ion binding"/>
    <property type="evidence" value="ECO:0007669"/>
    <property type="project" value="InterPro"/>
</dbReference>
<dbReference type="EMBL" id="JAHHGM010000023">
    <property type="protein sequence ID" value="MBT2990901.1"/>
    <property type="molecule type" value="Genomic_DNA"/>
</dbReference>
<name>A0A944QX20_9GAMM</name>
<dbReference type="Gene3D" id="2.30.36.100">
    <property type="match status" value="1"/>
</dbReference>
<keyword evidence="1" id="KW-0067">ATP-binding</keyword>
<proteinExistence type="predicted"/>
<comment type="caution">
    <text evidence="3">The sequence shown here is derived from an EMBL/GenBank/DDBJ whole genome shotgun (WGS) entry which is preliminary data.</text>
</comment>
<dbReference type="PROSITE" id="PS50975">
    <property type="entry name" value="ATP_GRASP"/>
    <property type="match status" value="1"/>
</dbReference>
<dbReference type="PIRSF" id="PIRSF016766">
    <property type="entry name" value="UCP016766_ATPgrasp"/>
    <property type="match status" value="1"/>
</dbReference>
<dbReference type="Gene3D" id="3.30.470.20">
    <property type="entry name" value="ATP-grasp fold, B domain"/>
    <property type="match status" value="1"/>
</dbReference>
<dbReference type="Pfam" id="PF02655">
    <property type="entry name" value="ATP-grasp_3"/>
    <property type="match status" value="1"/>
</dbReference>
<gene>
    <name evidence="3" type="ORF">KME65_18230</name>
</gene>
<protein>
    <submittedName>
        <fullName evidence="3">ATP-grasp domain-containing protein</fullName>
    </submittedName>
</protein>
<dbReference type="AlphaFoldDB" id="A0A944QX20"/>
<dbReference type="GO" id="GO:0005524">
    <property type="term" value="F:ATP binding"/>
    <property type="evidence" value="ECO:0007669"/>
    <property type="project" value="UniProtKB-UniRule"/>
</dbReference>
<dbReference type="InterPro" id="IPR011761">
    <property type="entry name" value="ATP-grasp"/>
</dbReference>
<sequence>MMRIFVFEYITGGGMLDSPLPPSLSEEGDIMLKALISDLAEIDGVEVHTTRDARLSELELPVVCHMLHNLEDFPLAWQSCMESADAVWPVAPEFSNVLKHISEAVISQGKVLLNSPPRAVQTTSSKLATSNRLLERGISVVPTYRFEDGVPDHNGSWVVKPDDGVGCQGIRICRDRDELSQQFEALPLNSDYVIQPFVHGTPTSLNILTCNGEALVLSVNHQRIAMTDYGFVLLGCVVNGHLKHRARFHKIGREVVAAFPDLWGIIGVDIIDTKDGLRVLEVNPRITTSYVGLKESTGINPAALVLDLLEERAPLPRQTLKASVVDVNLEYAGAA</sequence>